<evidence type="ECO:0000313" key="2">
    <source>
        <dbReference type="Proteomes" id="UP001500064"/>
    </source>
</evidence>
<dbReference type="EMBL" id="BAAAMU010000266">
    <property type="protein sequence ID" value="GAA1698926.1"/>
    <property type="molecule type" value="Genomic_DNA"/>
</dbReference>
<proteinExistence type="predicted"/>
<accession>A0ABP4U5T4</accession>
<organism evidence="1 2">
    <name type="scientific">Nonomuraea maheshkhaliensis</name>
    <dbReference type="NCBI Taxonomy" id="419590"/>
    <lineage>
        <taxon>Bacteria</taxon>
        <taxon>Bacillati</taxon>
        <taxon>Actinomycetota</taxon>
        <taxon>Actinomycetes</taxon>
        <taxon>Streptosporangiales</taxon>
        <taxon>Streptosporangiaceae</taxon>
        <taxon>Nonomuraea</taxon>
    </lineage>
</organism>
<reference evidence="2" key="1">
    <citation type="journal article" date="2019" name="Int. J. Syst. Evol. Microbiol.">
        <title>The Global Catalogue of Microorganisms (GCM) 10K type strain sequencing project: providing services to taxonomists for standard genome sequencing and annotation.</title>
        <authorList>
            <consortium name="The Broad Institute Genomics Platform"/>
            <consortium name="The Broad Institute Genome Sequencing Center for Infectious Disease"/>
            <person name="Wu L."/>
            <person name="Ma J."/>
        </authorList>
    </citation>
    <scope>NUCLEOTIDE SEQUENCE [LARGE SCALE GENOMIC DNA]</scope>
    <source>
        <strain evidence="2">JCM 13929</strain>
    </source>
</reference>
<gene>
    <name evidence="1" type="ORF">GCM10009733_111680</name>
</gene>
<sequence length="138" mass="15107">MKVIIMDIDHTSMETAGRAIALEGGEFLRTVNRLSAQVEQFIPYFGNPSSDEAARLFRQGEEGQAGFDQAYEDLSKALTNLGEAYKVIGSAVVSMSKNVKAADLASMIDKNAFVQDLFEFAGRKNDEIPVPTTPVERT</sequence>
<evidence type="ECO:0000313" key="1">
    <source>
        <dbReference type="EMBL" id="GAA1698926.1"/>
    </source>
</evidence>
<protein>
    <submittedName>
        <fullName evidence="1">Uncharacterized protein</fullName>
    </submittedName>
</protein>
<comment type="caution">
    <text evidence="1">The sequence shown here is derived from an EMBL/GenBank/DDBJ whole genome shotgun (WGS) entry which is preliminary data.</text>
</comment>
<name>A0ABP4U5T4_9ACTN</name>
<keyword evidence="2" id="KW-1185">Reference proteome</keyword>
<dbReference type="Proteomes" id="UP001500064">
    <property type="component" value="Unassembled WGS sequence"/>
</dbReference>